<protein>
    <submittedName>
        <fullName evidence="1">Uncharacterized protein</fullName>
    </submittedName>
</protein>
<keyword evidence="2" id="KW-1185">Reference proteome</keyword>
<dbReference type="GeneID" id="35382665"/>
<reference evidence="1" key="1">
    <citation type="submission" date="2017-08" db="EMBL/GenBank/DDBJ databases">
        <authorList>
            <consortium name="Urmite Genomes"/>
        </authorList>
    </citation>
    <scope>NUCLEOTIDE SEQUENCE [LARGE SCALE GENOMIC DNA]</scope>
    <source>
        <strain evidence="1">IHUMI-LCC2</strain>
    </source>
</reference>
<evidence type="ECO:0000313" key="1">
    <source>
        <dbReference type="EMBL" id="SNW62737.1"/>
    </source>
</evidence>
<evidence type="ECO:0000313" key="2">
    <source>
        <dbReference type="Proteomes" id="UP000236316"/>
    </source>
</evidence>
<accession>A0A2I2L5D7</accession>
<gene>
    <name evidence="1" type="ORF">ORPV_833</name>
</gene>
<dbReference type="RefSeq" id="YP_009449039.1">
    <property type="nucleotide sequence ID" value="NC_036594.1"/>
</dbReference>
<organism evidence="1">
    <name type="scientific">Orpheovirus IHUMI-LCC2</name>
    <dbReference type="NCBI Taxonomy" id="2023057"/>
    <lineage>
        <taxon>Viruses</taxon>
        <taxon>Varidnaviria</taxon>
        <taxon>Bamfordvirae</taxon>
        <taxon>Nucleocytoviricota</taxon>
        <taxon>Megaviricetes</taxon>
        <taxon>Pimascovirales</taxon>
        <taxon>Ocovirineae</taxon>
        <taxon>Orpheoviridae</taxon>
        <taxon>Alphaorpheovirus</taxon>
        <taxon>Alphaorpheovirus massiliense</taxon>
    </lineage>
</organism>
<dbReference type="KEGG" id="vg:35382665"/>
<sequence>MENIQEDIFINHILPSLNQRDIVNLCQQFSHIKDMVDKRYNIIFPEMSYKECCKRDAIVSLKKVVDTKYPWYGAKYASRNKRKELLYELLEEVKSKYGSDEYDLFAKNAIAGSYASGDDNWIHEVEKLFYPCEGEMIKICYNISQFGDIEYIKKWLPILEEKISQNKTYITCEHEGCTCEDTFGQYMKKGELLEYIDRGYRKVKGYGDKMPFDNADMGINMYKYILHTLKQELRNGTNLDRKYEELYNHVAQHPDDISLQLLNIALVRLSLDKVTKYFTQTNDYIINLGIAKSLSRQTDMRVVDYLSSKIDNNFEYLLRMGVECGNIILVKHYKDNIGVIMRDNWDNCYINGHKDMIEYLKIIGVKEPGIGMKLEITAILT</sequence>
<dbReference type="Proteomes" id="UP000236316">
    <property type="component" value="Segment"/>
</dbReference>
<dbReference type="EMBL" id="LT906555">
    <property type="protein sequence ID" value="SNW62737.1"/>
    <property type="molecule type" value="Genomic_DNA"/>
</dbReference>
<name>A0A2I2L5D7_9VIRU</name>
<proteinExistence type="predicted"/>